<dbReference type="PANTHER" id="PTHR12236">
    <property type="entry name" value="STRUCTURAL CONTITUENT OF CUTICLE"/>
    <property type="match status" value="1"/>
</dbReference>
<evidence type="ECO:0000313" key="3">
    <source>
        <dbReference type="EMBL" id="KAJ9590016.1"/>
    </source>
</evidence>
<sequence>MVMMWCTVAEPQGSTSGPMYLPIYRGTPASRSQYEPVYGVSPASAEDYDDNKEPANYEFEYQVNDVDTGNDYGHKESRQGEVTQGTYRVLLPDGRMQIVDYVADKSGYRPQVRYEGQAGGYGYSEPTGAY</sequence>
<dbReference type="InterPro" id="IPR031311">
    <property type="entry name" value="CHIT_BIND_RR_consensus"/>
</dbReference>
<name>A0AAD8A0C3_DIPPU</name>
<dbReference type="PRINTS" id="PR00947">
    <property type="entry name" value="CUTICLE"/>
</dbReference>
<protein>
    <recommendedName>
        <fullName evidence="5">Pro-resilin</fullName>
    </recommendedName>
</protein>
<evidence type="ECO:0000256" key="1">
    <source>
        <dbReference type="ARBA" id="ARBA00022460"/>
    </source>
</evidence>
<dbReference type="InterPro" id="IPR000618">
    <property type="entry name" value="Insect_cuticle"/>
</dbReference>
<reference evidence="3" key="2">
    <citation type="submission" date="2023-05" db="EMBL/GenBank/DDBJ databases">
        <authorList>
            <person name="Fouks B."/>
        </authorList>
    </citation>
    <scope>NUCLEOTIDE SEQUENCE</scope>
    <source>
        <strain evidence="3">Stay&amp;Tobe</strain>
        <tissue evidence="3">Testes</tissue>
    </source>
</reference>
<dbReference type="GO" id="GO:0031012">
    <property type="term" value="C:extracellular matrix"/>
    <property type="evidence" value="ECO:0007669"/>
    <property type="project" value="TreeGrafter"/>
</dbReference>
<dbReference type="AlphaFoldDB" id="A0AAD8A0C3"/>
<comment type="caution">
    <text evidence="3">The sequence shown here is derived from an EMBL/GenBank/DDBJ whole genome shotgun (WGS) entry which is preliminary data.</text>
</comment>
<dbReference type="GO" id="GO:0005615">
    <property type="term" value="C:extracellular space"/>
    <property type="evidence" value="ECO:0007669"/>
    <property type="project" value="TreeGrafter"/>
</dbReference>
<evidence type="ECO:0000313" key="4">
    <source>
        <dbReference type="Proteomes" id="UP001233999"/>
    </source>
</evidence>
<dbReference type="GO" id="GO:0042302">
    <property type="term" value="F:structural constituent of cuticle"/>
    <property type="evidence" value="ECO:0007669"/>
    <property type="project" value="UniProtKB-UniRule"/>
</dbReference>
<accession>A0AAD8A0C3</accession>
<dbReference type="Pfam" id="PF00379">
    <property type="entry name" value="Chitin_bind_4"/>
    <property type="match status" value="1"/>
</dbReference>
<evidence type="ECO:0008006" key="5">
    <source>
        <dbReference type="Google" id="ProtNLM"/>
    </source>
</evidence>
<keyword evidence="1 2" id="KW-0193">Cuticle</keyword>
<gene>
    <name evidence="3" type="ORF">L9F63_016855</name>
</gene>
<dbReference type="PROSITE" id="PS51155">
    <property type="entry name" value="CHIT_BIND_RR_2"/>
    <property type="match status" value="1"/>
</dbReference>
<dbReference type="PANTHER" id="PTHR12236:SF98">
    <property type="entry name" value="CUTICULAR PROTEIN 56F"/>
    <property type="match status" value="1"/>
</dbReference>
<dbReference type="EMBL" id="JASPKZ010004576">
    <property type="protein sequence ID" value="KAJ9590016.1"/>
    <property type="molecule type" value="Genomic_DNA"/>
</dbReference>
<dbReference type="InterPro" id="IPR051217">
    <property type="entry name" value="Insect_Cuticle_Struc_Prot"/>
</dbReference>
<reference evidence="3" key="1">
    <citation type="journal article" date="2023" name="IScience">
        <title>Live-bearing cockroach genome reveals convergent evolutionary mechanisms linked to viviparity in insects and beyond.</title>
        <authorList>
            <person name="Fouks B."/>
            <person name="Harrison M.C."/>
            <person name="Mikhailova A.A."/>
            <person name="Marchal E."/>
            <person name="English S."/>
            <person name="Carruthers M."/>
            <person name="Jennings E.C."/>
            <person name="Chiamaka E.L."/>
            <person name="Frigard R.A."/>
            <person name="Pippel M."/>
            <person name="Attardo G.M."/>
            <person name="Benoit J.B."/>
            <person name="Bornberg-Bauer E."/>
            <person name="Tobe S.S."/>
        </authorList>
    </citation>
    <scope>NUCLEOTIDE SEQUENCE</scope>
    <source>
        <strain evidence="3">Stay&amp;Tobe</strain>
    </source>
</reference>
<evidence type="ECO:0000256" key="2">
    <source>
        <dbReference type="PROSITE-ProRule" id="PRU00497"/>
    </source>
</evidence>
<keyword evidence="4" id="KW-1185">Reference proteome</keyword>
<dbReference type="Proteomes" id="UP001233999">
    <property type="component" value="Unassembled WGS sequence"/>
</dbReference>
<proteinExistence type="predicted"/>
<dbReference type="PROSITE" id="PS00233">
    <property type="entry name" value="CHIT_BIND_RR_1"/>
    <property type="match status" value="1"/>
</dbReference>
<organism evidence="3 4">
    <name type="scientific">Diploptera punctata</name>
    <name type="common">Pacific beetle cockroach</name>
    <dbReference type="NCBI Taxonomy" id="6984"/>
    <lineage>
        <taxon>Eukaryota</taxon>
        <taxon>Metazoa</taxon>
        <taxon>Ecdysozoa</taxon>
        <taxon>Arthropoda</taxon>
        <taxon>Hexapoda</taxon>
        <taxon>Insecta</taxon>
        <taxon>Pterygota</taxon>
        <taxon>Neoptera</taxon>
        <taxon>Polyneoptera</taxon>
        <taxon>Dictyoptera</taxon>
        <taxon>Blattodea</taxon>
        <taxon>Blaberoidea</taxon>
        <taxon>Blaberidae</taxon>
        <taxon>Diplopterinae</taxon>
        <taxon>Diploptera</taxon>
    </lineage>
</organism>